<keyword evidence="7" id="KW-0235">DNA replication</keyword>
<dbReference type="KEGG" id="wca:WEOB_362"/>
<dbReference type="Gene3D" id="3.20.20.140">
    <property type="entry name" value="Metal-dependent hydrolases"/>
    <property type="match status" value="1"/>
</dbReference>
<evidence type="ECO:0000256" key="4">
    <source>
        <dbReference type="ARBA" id="ARBA00022490"/>
    </source>
</evidence>
<keyword evidence="5 11" id="KW-0808">Transferase</keyword>
<dbReference type="RefSeq" id="WP_281263835.1">
    <property type="nucleotide sequence ID" value="NZ_LN774881.1"/>
</dbReference>
<dbReference type="STRING" id="1594731.WEOB_362"/>
<evidence type="ECO:0000313" key="12">
    <source>
        <dbReference type="Proteomes" id="UP000242753"/>
    </source>
</evidence>
<dbReference type="InterPro" id="IPR004805">
    <property type="entry name" value="DnaE2/DnaE/PolC"/>
</dbReference>
<keyword evidence="12" id="KW-1185">Reference proteome</keyword>
<dbReference type="PANTHER" id="PTHR32294:SF0">
    <property type="entry name" value="DNA POLYMERASE III SUBUNIT ALPHA"/>
    <property type="match status" value="1"/>
</dbReference>
<dbReference type="GO" id="GO:0008408">
    <property type="term" value="F:3'-5' exonuclease activity"/>
    <property type="evidence" value="ECO:0007669"/>
    <property type="project" value="InterPro"/>
</dbReference>
<dbReference type="Pfam" id="PF17657">
    <property type="entry name" value="DNA_pol3_finger"/>
    <property type="match status" value="1"/>
</dbReference>
<comment type="catalytic activity">
    <reaction evidence="9">
        <text>DNA(n) + a 2'-deoxyribonucleoside 5'-triphosphate = DNA(n+1) + diphosphate</text>
        <dbReference type="Rhea" id="RHEA:22508"/>
        <dbReference type="Rhea" id="RHEA-COMP:17339"/>
        <dbReference type="Rhea" id="RHEA-COMP:17340"/>
        <dbReference type="ChEBI" id="CHEBI:33019"/>
        <dbReference type="ChEBI" id="CHEBI:61560"/>
        <dbReference type="ChEBI" id="CHEBI:173112"/>
        <dbReference type="EC" id="2.7.7.7"/>
    </reaction>
</comment>
<dbReference type="NCBIfam" id="NF004226">
    <property type="entry name" value="PRK05673.1"/>
    <property type="match status" value="1"/>
</dbReference>
<dbReference type="GO" id="GO:0005737">
    <property type="term" value="C:cytoplasm"/>
    <property type="evidence" value="ECO:0007669"/>
    <property type="project" value="UniProtKB-SubCell"/>
</dbReference>
<name>A0A0H5BX62_9ENTR</name>
<dbReference type="PANTHER" id="PTHR32294">
    <property type="entry name" value="DNA POLYMERASE III SUBUNIT ALPHA"/>
    <property type="match status" value="1"/>
</dbReference>
<evidence type="ECO:0000256" key="5">
    <source>
        <dbReference type="ARBA" id="ARBA00022679"/>
    </source>
</evidence>
<dbReference type="GO" id="GO:0006260">
    <property type="term" value="P:DNA replication"/>
    <property type="evidence" value="ECO:0007669"/>
    <property type="project" value="UniProtKB-KW"/>
</dbReference>
<dbReference type="InterPro" id="IPR004013">
    <property type="entry name" value="PHP_dom"/>
</dbReference>
<dbReference type="Gene3D" id="1.10.10.1600">
    <property type="entry name" value="Bacterial DNA polymerase III alpha subunit, thumb domain"/>
    <property type="match status" value="1"/>
</dbReference>
<organism evidence="11 12">
    <name type="scientific">Candidatus Westeberhardia cardiocondylae</name>
    <dbReference type="NCBI Taxonomy" id="1594731"/>
    <lineage>
        <taxon>Bacteria</taxon>
        <taxon>Pseudomonadati</taxon>
        <taxon>Pseudomonadota</taxon>
        <taxon>Gammaproteobacteria</taxon>
        <taxon>Enterobacterales</taxon>
        <taxon>Enterobacteriaceae</taxon>
        <taxon>ant endosymbionts</taxon>
        <taxon>Candidatus Westeberhardia</taxon>
    </lineage>
</organism>
<dbReference type="InterPro" id="IPR011708">
    <property type="entry name" value="DNA_pol3_alpha_NTPase_dom"/>
</dbReference>
<keyword evidence="6 11" id="KW-0548">Nucleotidyltransferase</keyword>
<dbReference type="InterPro" id="IPR049821">
    <property type="entry name" value="PolIIIA_DnaE1_PHP"/>
</dbReference>
<dbReference type="Pfam" id="PF20914">
    <property type="entry name" value="DNA_pol_IIIA_C"/>
    <property type="match status" value="1"/>
</dbReference>
<evidence type="ECO:0000256" key="6">
    <source>
        <dbReference type="ARBA" id="ARBA00022695"/>
    </source>
</evidence>
<evidence type="ECO:0000256" key="3">
    <source>
        <dbReference type="ARBA" id="ARBA00019114"/>
    </source>
</evidence>
<evidence type="ECO:0000313" key="11">
    <source>
        <dbReference type="EMBL" id="CEN32293.1"/>
    </source>
</evidence>
<proteinExistence type="predicted"/>
<dbReference type="AlphaFoldDB" id="A0A0H5BX62"/>
<dbReference type="Gene3D" id="1.10.150.870">
    <property type="match status" value="1"/>
</dbReference>
<dbReference type="Pfam" id="PF02811">
    <property type="entry name" value="PHP"/>
    <property type="match status" value="1"/>
</dbReference>
<dbReference type="EC" id="2.7.7.7" evidence="2"/>
<dbReference type="CDD" id="cd04485">
    <property type="entry name" value="DnaE_OBF"/>
    <property type="match status" value="1"/>
</dbReference>
<keyword evidence="4" id="KW-0963">Cytoplasm</keyword>
<evidence type="ECO:0000259" key="10">
    <source>
        <dbReference type="SMART" id="SM00481"/>
    </source>
</evidence>
<dbReference type="InterPro" id="IPR048472">
    <property type="entry name" value="DNA_pol_IIIA_C"/>
</dbReference>
<dbReference type="NCBIfam" id="TIGR00594">
    <property type="entry name" value="polc"/>
    <property type="match status" value="1"/>
</dbReference>
<dbReference type="Pfam" id="PF07733">
    <property type="entry name" value="DNA_pol3_alpha"/>
    <property type="match status" value="1"/>
</dbReference>
<reference evidence="12" key="1">
    <citation type="submission" date="2015-01" db="EMBL/GenBank/DDBJ databases">
        <authorList>
            <person name="Manzano-Marin A."/>
            <person name="Manzano-Marin A."/>
        </authorList>
    </citation>
    <scope>NUCLEOTIDE SEQUENCE [LARGE SCALE GENOMIC DNA]</scope>
    <source>
        <strain evidence="12">obscurior</strain>
    </source>
</reference>
<dbReference type="Pfam" id="PF14579">
    <property type="entry name" value="HHH_6"/>
    <property type="match status" value="1"/>
</dbReference>
<evidence type="ECO:0000256" key="8">
    <source>
        <dbReference type="ARBA" id="ARBA00022932"/>
    </source>
</evidence>
<dbReference type="Proteomes" id="UP000242753">
    <property type="component" value="Chromosome I"/>
</dbReference>
<evidence type="ECO:0000256" key="9">
    <source>
        <dbReference type="ARBA" id="ARBA00049244"/>
    </source>
</evidence>
<feature type="domain" description="Polymerase/histidinol phosphatase N-terminal" evidence="10">
    <location>
        <begin position="7"/>
        <end position="74"/>
    </location>
</feature>
<dbReference type="InterPro" id="IPR040982">
    <property type="entry name" value="DNA_pol3_finger"/>
</dbReference>
<comment type="subcellular location">
    <subcellularLocation>
        <location evidence="1">Cytoplasm</location>
    </subcellularLocation>
</comment>
<dbReference type="InterPro" id="IPR016195">
    <property type="entry name" value="Pol/histidinol_Pase-like"/>
</dbReference>
<dbReference type="InterPro" id="IPR041931">
    <property type="entry name" value="DNA_pol3_alpha_thumb_dom"/>
</dbReference>
<dbReference type="PATRIC" id="fig|1594731.3.peg.341"/>
<accession>A0A0H5BX62</accession>
<protein>
    <recommendedName>
        <fullName evidence="3">DNA polymerase III subunit alpha</fullName>
        <ecNumber evidence="2">2.7.7.7</ecNumber>
    </recommendedName>
</protein>
<evidence type="ECO:0000256" key="7">
    <source>
        <dbReference type="ARBA" id="ARBA00022705"/>
    </source>
</evidence>
<dbReference type="InterPro" id="IPR003141">
    <property type="entry name" value="Pol/His_phosphatase_N"/>
</dbReference>
<evidence type="ECO:0000256" key="2">
    <source>
        <dbReference type="ARBA" id="ARBA00012417"/>
    </source>
</evidence>
<evidence type="ECO:0000256" key="1">
    <source>
        <dbReference type="ARBA" id="ARBA00004496"/>
    </source>
</evidence>
<dbReference type="GO" id="GO:0003887">
    <property type="term" value="F:DNA-directed DNA polymerase activity"/>
    <property type="evidence" value="ECO:0007669"/>
    <property type="project" value="UniProtKB-KW"/>
</dbReference>
<dbReference type="EMBL" id="LN774881">
    <property type="protein sequence ID" value="CEN32293.1"/>
    <property type="molecule type" value="Genomic_DNA"/>
</dbReference>
<gene>
    <name evidence="11" type="primary">dnaE</name>
    <name evidence="11" type="ORF">WEOB_362</name>
</gene>
<dbReference type="SUPFAM" id="SSF89550">
    <property type="entry name" value="PHP domain-like"/>
    <property type="match status" value="1"/>
</dbReference>
<dbReference type="CDD" id="cd07433">
    <property type="entry name" value="PHP_PolIIIA_DnaE1"/>
    <property type="match status" value="1"/>
</dbReference>
<dbReference type="SUPFAM" id="SSF160975">
    <property type="entry name" value="AF1531-like"/>
    <property type="match status" value="1"/>
</dbReference>
<dbReference type="SMART" id="SM00481">
    <property type="entry name" value="POLIIIAc"/>
    <property type="match status" value="1"/>
</dbReference>
<keyword evidence="8" id="KW-0239">DNA-directed DNA polymerase</keyword>
<sequence length="1174" mass="135838">MITPKFIHLRMHSDYSIKDGLIKLNSLIKKTKELKMPAIALTDNMNLFGLIKFYNISFKKGIKPIIGSDITLKTNEIIPEFTKITALAANNIGYKNLIQLLTISYKHGYNPTIGPFIDIKHLTKYNEGIILLSGGIKGDIGNCIIKNNLSKIEKYIIFYKKYFFNRYYLELTRTGRPYEEYYIKSAIQLAIFNELPVVATNDVLFLTKEDFYAHEIRVAIHEGYKINNKTNKQKLYSPQQYMRNEQEMCELFSDIPEALTNSVKIAERCNVTIHFDKYTFPKFPKKNLSNKNYLIKLAKDGLKTKLNFLYPNKNTRKKKFPIYEKRLKNELQTIGNMNLSSYFLIVMEFIQWAKNNNIPVGPGRGSGAGSLVAYVLKITELDPLLFNLLFERFLNPERTSQPDLDIDFCMKKRDLVIKHVIDSYGKDSVSQIITFGTMTAKAVIRDVGRALGYPYNFVDHIAKLIPFDPKITIKKSFIINPILKKKYETDQEIQTLINMAIKLEGTIRNVGKHAGGIVITPKNITNFSPLYCDFSGENIVTQFDKYDIEKLGLIKFDFLGLRTLTIIDKTLKMINKHRKEKKLHLIKINEIPTNDKESFKKLQKSETTAIFQLESNGIKNLIKRLKPDCFEDIIALIALFRPGPIKSGMINNFINRKNGRETISYLDPKLTKNKLLQKILKPTYGIILYQEQVMQIAQTLAGYTLKNADILRCAMTKKEPKEMIKQQLLFNKGTKKNKIDYELSKKIFNILEKFSGYSFNKSHAAAYALLTYQTLWLKTHYPAEFMAATMNADIDNTEKITNWINECARMKIKVLKPDINNSQYHFYVDKNENIVYGMGAIKGIGKKTVKTIINTRNKNGNFHNLFDFFLKHNTNIINKRTLEKLAMSGSLDVFGIHRAALIESIKKIINVNNQYEINKKFGQMDMFETASKTISRILQNNNEIITPWSKQITLDNEQKTLGIYLSGNPITQFLKEITFYNIQYTLIKYIKFKIDNINKIITTIGIVTNIKLIHNKQSKNIGIITISDESKKLLNIILIDKILEKNQYMLKKNSILMIQGKIVFNNFSKKYTIIATTIMNIIKIREKYIHKIAILLTEKQINHKFLNNLEKVLKNYQPGKIPIYLFHKKENKQKSYLNICSKITPSDSLFNKLNMLVGKNKIKLKFQRIVKDIL</sequence>
<dbReference type="InterPro" id="IPR029460">
    <property type="entry name" value="DNAPol_HHH"/>
</dbReference>